<feature type="compositionally biased region" description="Low complexity" evidence="1">
    <location>
        <begin position="27"/>
        <end position="43"/>
    </location>
</feature>
<feature type="non-terminal residue" evidence="2">
    <location>
        <position position="282"/>
    </location>
</feature>
<feature type="compositionally biased region" description="Low complexity" evidence="1">
    <location>
        <begin position="173"/>
        <end position="192"/>
    </location>
</feature>
<feature type="region of interest" description="Disordered" evidence="1">
    <location>
        <begin position="222"/>
        <end position="257"/>
    </location>
</feature>
<proteinExistence type="predicted"/>
<protein>
    <submittedName>
        <fullName evidence="2">Uncharacterized protein</fullName>
    </submittedName>
</protein>
<feature type="non-terminal residue" evidence="2">
    <location>
        <position position="1"/>
    </location>
</feature>
<feature type="region of interest" description="Disordered" evidence="1">
    <location>
        <begin position="1"/>
        <end position="63"/>
    </location>
</feature>
<gene>
    <name evidence="2" type="ORF">AVDCRST_MAG10-494</name>
</gene>
<feature type="compositionally biased region" description="Basic residues" evidence="1">
    <location>
        <begin position="1"/>
        <end position="10"/>
    </location>
</feature>
<sequence>GDPGPRRPHHLPADASPPSGRGGVRGRAGARLLAGPDPPGAASRSRRGAALHPAPGPAAHGRGGHAVGVLRLAGARSGRGLPLQRAHGAALGVLAGPAPALHPGHAPVAVAMAPAAGAPARRRPGPALGGGGRVQRGDGGHPPSRLRHRRRAFRAGPLRPARRPGPGGRRRVVAPARPATGPAPPHRAGAPDGLRLRTVLGAVGGGLVADLVPGRAVPGLRGVPPALGDRRARRPAVGGHHHGGLRGRPPAGLHARRVPARGAPGAAIVLARARPDGPDQAL</sequence>
<dbReference type="AlphaFoldDB" id="A0A6J4HAL8"/>
<reference evidence="2" key="1">
    <citation type="submission" date="2020-02" db="EMBL/GenBank/DDBJ databases">
        <authorList>
            <person name="Meier V. D."/>
        </authorList>
    </citation>
    <scope>NUCLEOTIDE SEQUENCE</scope>
    <source>
        <strain evidence="2">AVDCRST_MAG10</strain>
    </source>
</reference>
<organism evidence="2">
    <name type="scientific">uncultured Acidimicrobiales bacterium</name>
    <dbReference type="NCBI Taxonomy" id="310071"/>
    <lineage>
        <taxon>Bacteria</taxon>
        <taxon>Bacillati</taxon>
        <taxon>Actinomycetota</taxon>
        <taxon>Acidimicrobiia</taxon>
        <taxon>Acidimicrobiales</taxon>
        <taxon>environmental samples</taxon>
    </lineage>
</organism>
<accession>A0A6J4HAL8</accession>
<feature type="compositionally biased region" description="Low complexity" evidence="1">
    <location>
        <begin position="50"/>
        <end position="60"/>
    </location>
</feature>
<evidence type="ECO:0000313" key="2">
    <source>
        <dbReference type="EMBL" id="CAA9217969.1"/>
    </source>
</evidence>
<feature type="region of interest" description="Disordered" evidence="1">
    <location>
        <begin position="118"/>
        <end position="192"/>
    </location>
</feature>
<evidence type="ECO:0000256" key="1">
    <source>
        <dbReference type="SAM" id="MobiDB-lite"/>
    </source>
</evidence>
<feature type="compositionally biased region" description="Basic residues" evidence="1">
    <location>
        <begin position="144"/>
        <end position="153"/>
    </location>
</feature>
<feature type="compositionally biased region" description="Basic residues" evidence="1">
    <location>
        <begin position="231"/>
        <end position="245"/>
    </location>
</feature>
<name>A0A6J4HAL8_9ACTN</name>
<dbReference type="EMBL" id="CADCTB010000032">
    <property type="protein sequence ID" value="CAA9217969.1"/>
    <property type="molecule type" value="Genomic_DNA"/>
</dbReference>